<evidence type="ECO:0000256" key="1">
    <source>
        <dbReference type="ARBA" id="ARBA00004245"/>
    </source>
</evidence>
<feature type="coiled-coil region" evidence="7">
    <location>
        <begin position="994"/>
        <end position="1107"/>
    </location>
</feature>
<dbReference type="Pfam" id="PF23246">
    <property type="entry name" value="CC_CDK5RAP2"/>
    <property type="match status" value="1"/>
</dbReference>
<dbReference type="Pfam" id="PF07989">
    <property type="entry name" value="Cnn_1N"/>
    <property type="match status" value="1"/>
</dbReference>
<dbReference type="GO" id="GO:0005794">
    <property type="term" value="C:Golgi apparatus"/>
    <property type="evidence" value="ECO:0007669"/>
    <property type="project" value="UniProtKB-SubCell"/>
</dbReference>
<keyword evidence="3" id="KW-0963">Cytoplasm</keyword>
<keyword evidence="5" id="KW-0333">Golgi apparatus</keyword>
<feature type="region of interest" description="Disordered" evidence="8">
    <location>
        <begin position="2533"/>
        <end position="2565"/>
    </location>
</feature>
<feature type="compositionally biased region" description="Basic and acidic residues" evidence="8">
    <location>
        <begin position="964"/>
        <end position="980"/>
    </location>
</feature>
<dbReference type="OrthoDB" id="10255000at2759"/>
<feature type="compositionally biased region" description="Basic and acidic residues" evidence="8">
    <location>
        <begin position="2420"/>
        <end position="2430"/>
    </location>
</feature>
<evidence type="ECO:0000313" key="12">
    <source>
        <dbReference type="Proteomes" id="UP001152622"/>
    </source>
</evidence>
<dbReference type="GO" id="GO:0005813">
    <property type="term" value="C:centrosome"/>
    <property type="evidence" value="ECO:0007669"/>
    <property type="project" value="TreeGrafter"/>
</dbReference>
<dbReference type="InterPro" id="IPR056273">
    <property type="entry name" value="CDK5RAP2_MYOME_CC"/>
</dbReference>
<evidence type="ECO:0000256" key="6">
    <source>
        <dbReference type="ARBA" id="ARBA00023212"/>
    </source>
</evidence>
<feature type="region of interest" description="Disordered" evidence="8">
    <location>
        <begin position="1"/>
        <end position="31"/>
    </location>
</feature>
<feature type="region of interest" description="Disordered" evidence="8">
    <location>
        <begin position="1756"/>
        <end position="1824"/>
    </location>
</feature>
<feature type="compositionally biased region" description="Polar residues" evidence="8">
    <location>
        <begin position="2881"/>
        <end position="2894"/>
    </location>
</feature>
<feature type="coiled-coil region" evidence="7">
    <location>
        <begin position="2575"/>
        <end position="2613"/>
    </location>
</feature>
<dbReference type="InterPro" id="IPR052593">
    <property type="entry name" value="MT-associated_AKAP9-binding"/>
</dbReference>
<feature type="region of interest" description="Disordered" evidence="8">
    <location>
        <begin position="2463"/>
        <end position="2485"/>
    </location>
</feature>
<reference evidence="11" key="1">
    <citation type="journal article" date="2023" name="Science">
        <title>Genome structures resolve the early diversification of teleost fishes.</title>
        <authorList>
            <person name="Parey E."/>
            <person name="Louis A."/>
            <person name="Montfort J."/>
            <person name="Bouchez O."/>
            <person name="Roques C."/>
            <person name="Iampietro C."/>
            <person name="Lluch J."/>
            <person name="Castinel A."/>
            <person name="Donnadieu C."/>
            <person name="Desvignes T."/>
            <person name="Floi Bucao C."/>
            <person name="Jouanno E."/>
            <person name="Wen M."/>
            <person name="Mejri S."/>
            <person name="Dirks R."/>
            <person name="Jansen H."/>
            <person name="Henkel C."/>
            <person name="Chen W.J."/>
            <person name="Zahm M."/>
            <person name="Cabau C."/>
            <person name="Klopp C."/>
            <person name="Thompson A.W."/>
            <person name="Robinson-Rechavi M."/>
            <person name="Braasch I."/>
            <person name="Lecointre G."/>
            <person name="Bobe J."/>
            <person name="Postlethwait J.H."/>
            <person name="Berthelot C."/>
            <person name="Roest Crollius H."/>
            <person name="Guiguen Y."/>
        </authorList>
    </citation>
    <scope>NUCLEOTIDE SEQUENCE</scope>
    <source>
        <strain evidence="11">WJC10195</strain>
    </source>
</reference>
<evidence type="ECO:0000256" key="3">
    <source>
        <dbReference type="ARBA" id="ARBA00022490"/>
    </source>
</evidence>
<feature type="compositionally biased region" description="Polar residues" evidence="8">
    <location>
        <begin position="1998"/>
        <end position="2012"/>
    </location>
</feature>
<evidence type="ECO:0000256" key="2">
    <source>
        <dbReference type="ARBA" id="ARBA00004555"/>
    </source>
</evidence>
<comment type="subcellular location">
    <subcellularLocation>
        <location evidence="1">Cytoplasm</location>
        <location evidence="1">Cytoskeleton</location>
    </subcellularLocation>
    <subcellularLocation>
        <location evidence="2">Golgi apparatus</location>
    </subcellularLocation>
</comment>
<dbReference type="PANTHER" id="PTHR46501">
    <property type="entry name" value="MYOMEGALIN"/>
    <property type="match status" value="1"/>
</dbReference>
<feature type="compositionally biased region" description="Basic and acidic residues" evidence="8">
    <location>
        <begin position="1336"/>
        <end position="1348"/>
    </location>
</feature>
<feature type="compositionally biased region" description="Basic and acidic residues" evidence="8">
    <location>
        <begin position="1188"/>
        <end position="1215"/>
    </location>
</feature>
<protein>
    <recommendedName>
        <fullName evidence="13">Centrosomin N-terminal motif 1 domain-containing protein</fullName>
    </recommendedName>
</protein>
<feature type="coiled-coil region" evidence="7">
    <location>
        <begin position="2195"/>
        <end position="2265"/>
    </location>
</feature>
<feature type="region of interest" description="Disordered" evidence="8">
    <location>
        <begin position="2402"/>
        <end position="2439"/>
    </location>
</feature>
<feature type="compositionally biased region" description="Low complexity" evidence="8">
    <location>
        <begin position="1263"/>
        <end position="1272"/>
    </location>
</feature>
<dbReference type="InterPro" id="IPR012943">
    <property type="entry name" value="Cnn_1N"/>
</dbReference>
<feature type="compositionally biased region" description="Basic and acidic residues" evidence="8">
    <location>
        <begin position="2032"/>
        <end position="2043"/>
    </location>
</feature>
<feature type="region of interest" description="Disordered" evidence="8">
    <location>
        <begin position="2154"/>
        <end position="2189"/>
    </location>
</feature>
<feature type="coiled-coil region" evidence="7">
    <location>
        <begin position="2651"/>
        <end position="2692"/>
    </location>
</feature>
<feature type="region of interest" description="Disordered" evidence="8">
    <location>
        <begin position="2831"/>
        <end position="2861"/>
    </location>
</feature>
<feature type="compositionally biased region" description="Polar residues" evidence="8">
    <location>
        <begin position="2471"/>
        <end position="2485"/>
    </location>
</feature>
<evidence type="ECO:0000256" key="7">
    <source>
        <dbReference type="SAM" id="Coils"/>
    </source>
</evidence>
<feature type="region of interest" description="Disordered" evidence="8">
    <location>
        <begin position="2880"/>
        <end position="2901"/>
    </location>
</feature>
<dbReference type="EMBL" id="JAINUF010000017">
    <property type="protein sequence ID" value="KAJ8339140.1"/>
    <property type="molecule type" value="Genomic_DNA"/>
</dbReference>
<feature type="coiled-coil region" evidence="7">
    <location>
        <begin position="1562"/>
        <end position="1596"/>
    </location>
</feature>
<feature type="region of interest" description="Disordered" evidence="8">
    <location>
        <begin position="2075"/>
        <end position="2095"/>
    </location>
</feature>
<feature type="compositionally biased region" description="Basic and acidic residues" evidence="8">
    <location>
        <begin position="2836"/>
        <end position="2847"/>
    </location>
</feature>
<accession>A0A9Q1EHY7</accession>
<sequence length="3073" mass="346229">MDSVVGEDQTLPLDFNGSTNMSRLPDSEPVGDRGFAMETVTASVHPGQTMSPVKPLTMKDYENQITGLKKENFNLKLRIYFMEERMQQKFDDSTEDIFKTNIELKVELESMKRDLAEKQQLLVCASEALESLAGKDSGEASRAKQQAQRETEQLKDFFNKRIQQLEESLKAAEDEVEKMATIAEQEKVRNIDMEKRLLAFSLSGTFKPSPTEDLHHALQEKNSIIEQLKLSLKTQDSVIEQLRKTSNDQGTGDIQASEHISQLSALISQKDGELQALREGLDHERVRNEREMQSFADRQNEVTRLEAASRQLDEELQSSKGAVQNLTKTLEGTESQNKTLSGKLEEMEREMASEKKNALKRDKTIQGLTLVLKEKEKEIEELCHEIEDRDEALAKAREATHKAQIQKYQGAEEHQNLLMEKQAELANLQLEHHTKALEAQKLQRALGRREQELGDLQQAKEQLEVELEDLQQLKKKGDKAFNDLNNQLKKLNGEIGERENALKQQYQALLDENKRKLQGHEVTIQRLTSSLSEKELQLQEYMSMINDQQHSRSPGGGESLLVKLRERLKEKEKALEQAMDEKFAAIEEKDDEIRQLSLSLREKDRDLERLNNLLSHNTETINSLDALVKEKDVALQHQANVFDNLQRAKQELEKNLARSLREKDSIIAQLQQSLDAKTKDLEEMSSTLLSQTQSSTRDLSVQLSQRLKVAEAMLAEALRDKERLVADNENAVDGLLATIGSKDRLYKESAERYNRTLSERTQEIQDLKRQLSEKQQQLATAEKLSSMATQEKNLETAELKVQLTEKDALINKLLERGEERDKFLAEIRLTETPVPQVVELRQTIHVLQERLEEKEAELSKQNDEGNICKMAVKKKTALMLKKELEQKTEALNKALKKENELRIELADLQSLLTDLENRNEAQVANIESLTATLETKDGIIWDLHERLGKRDNGKQSDSQPHGSKPIEERPRPGLPQRERTIIGGNSQQETLPSLATLLAEHEELNRALKAEQQLYSSLVRTVKEQDSAQRLHALQMELAAVQLLRQKLEEGVRTNEDLRQDLEREIQRNKQREGGETQTEAVDPRELESMRHQLEDAQRWNASLQARLGAIQSRGGGVGGTNDTADSFSFIADQTSYMSICVGDGLDELSLLNAIELRQKVVELQDYVNRLQALNAELQKSASLTESSTKDPAEKEKEGVSKLASEERRDRKLEEAVSTNKAQHSLLDRERQSAAQEQEKWQGTDGSSLLSDSERGDGALLDTTSSSTTSTSHPPVGGDRLKRTRKDKHEWSQEDQDREVALLRSLLSDSGVSSVTQLRAEVQRLQAENVDLKGLLKEEKSTESKESADSSGDSDGNKDLQKVLEKLRSEARGYRKVIKLLKEQLELNSSAGGETGFNPELIVSMAREIERLKAEQETYRRSVESLERKLEEMAAQPLVTEQTQRNSCERDTSPRKSQHPDLVKHSTSVRSRLPVPIRPNKLVGSSRKADSQAYEREPQSLRDESHLLQRHCLPRLLDLEQRGPVDLVQQSSLWPDSERSTDQHAVSAVIGQSTDVDLCCQLELLHSECQEKERVITRLEDRAAETEELQVQLHEKERLNRVLGEALQAAESTIAYLTACNLDSQGGGCQASDTEIQHQFSKLQKALREKEDLNQQLAECLHVAESALASLGAFSSDDASDDWAQSTCTDPQELAHKLERALQHVSKSEAQSSLNTQKAEAVGPQVEDLNLHRQIDQLQEALWEQSRLTAELQERLHAAEQSTPRDSTGQNQDSNHRRLGEEPRKGPEVQNKELKERCEMAGSKRKDTKGAKLQQQAGEPHKNLHTQDQFIKWLVAYLQAAECSVASLSAVCADGNARDGSRGLTDLHQQLEKLQKAGQEKGRLQEHYSAESYQPSVKPAGHKDANKNLHDDIGHIQTAFTESRQVISQLHKALEEQKRLVRNYEDQLRAASLSTTRPADVQEQLDSLQKALKEKKHSCKVLEEKLAAAQAIIALQNSTQKTHSASQQTTSLEQDDKEVQVDLQDLGYETSGKSENEVDREENSSTDNDLGLQLHASESSVSSLLKQVRGAFSSTENLDSNSSASYPSSPTLSSPKVDLKGLQAYEDYGQTDDVDRLRQQVSELKGQLENHQRVIRHLQALLRRNSLSSDLLTMASDPGHTAAGKHDSGLGDGQEHSSGALGKELNQGFPLGQDKEEMQVTKDQITALNVELEKERSLNRNLTEQLQQNQLRSQSASPARIDSLVQSQARELSQLRQQIKESRGLGSLQRQQLEDLNKAFEELLQASDVDYYMGEVFREQLDKSLTLLDRLEDRLENGDAHSDNEDSAMLELAQRDSLCLSPDRPSSHRHRIGHLRSQPEGEREQLQQQLRYLVQQNQNLAEATKEELDLLSKELQEKNRLVQSLQSQLRGQSPSSLHSSDSEMSDRTPHSDGVSSTTSAHRLNYNRIFQGVKGINDLAAVDPGTGAAPGRSTSPGSGDTCQTVSLGDAGTEQRLQDLERENGRLLGQLKSSEQLNETLRSELDLHCSIMTQRDEETAGSSPPHRQPDAGRDEPDPAASRDRAQGTAGAMNPDLLAEHLQEIRSLRQRLEETIRTNDRLREKLERRLAEVEKDPATNIFIHGTEEQSQLVNEVRFLWGQNQALKEQLSLGSRDKQKENEKLRESLARKTAKLEYLRNEFEALDKENGRLQSRLTGAVEDNKHLQDSLHYSRDELHRLQCETNVHRQQLMDNHQLLQSLRVELQVYEQIKADADKQTVPAPAQSTPNPVPGPVDLSELLSEIRHLRLQLERSIHTNNALRQKLEEQLLRGPSKQEGSPSILINYLLSGEARASAGDDGTKAPAREGCDPYHLPSQGSPRGRDTSAVLHEVKRQMRGDLDLLSQCSGSSADSTSPAPSRLVPGHRLWANKNGRHILGLIEDYSALRKQISEGRKLTNGMDKHLQECFRTLSQQDSKSQVLDQKLLKGFSTNINTMQQVLEEAGRLLKLVWRVSLPSSFSMEGTQSHQDELLKNEIIRLKSRLSQQEKILMGAVNRLRSTNQLKEGMEKVIIDQLSLTHGVLRKARVNLEVPANGQ</sequence>
<feature type="compositionally biased region" description="Basic and acidic residues" evidence="8">
    <location>
        <begin position="2164"/>
        <end position="2175"/>
    </location>
</feature>
<feature type="compositionally biased region" description="Basic and acidic residues" evidence="8">
    <location>
        <begin position="1447"/>
        <end position="1464"/>
    </location>
</feature>
<feature type="compositionally biased region" description="Polar residues" evidence="8">
    <location>
        <begin position="1760"/>
        <end position="1773"/>
    </location>
</feature>
<evidence type="ECO:0000259" key="9">
    <source>
        <dbReference type="Pfam" id="PF07989"/>
    </source>
</evidence>
<feature type="compositionally biased region" description="Basic and acidic residues" evidence="8">
    <location>
        <begin position="1226"/>
        <end position="1242"/>
    </location>
</feature>
<feature type="compositionally biased region" description="Low complexity" evidence="8">
    <location>
        <begin position="2080"/>
        <end position="2095"/>
    </location>
</feature>
<feature type="compositionally biased region" description="Basic and acidic residues" evidence="8">
    <location>
        <begin position="2545"/>
        <end position="2563"/>
    </location>
</feature>
<evidence type="ECO:0000313" key="11">
    <source>
        <dbReference type="EMBL" id="KAJ8339140.1"/>
    </source>
</evidence>
<gene>
    <name evidence="11" type="ORF">SKAU_G00359260</name>
</gene>
<evidence type="ECO:0000259" key="10">
    <source>
        <dbReference type="Pfam" id="PF23246"/>
    </source>
</evidence>
<feature type="region of interest" description="Disordered" evidence="8">
    <location>
        <begin position="1998"/>
        <end position="2050"/>
    </location>
</feature>
<feature type="region of interest" description="Disordered" evidence="8">
    <location>
        <begin position="1336"/>
        <end position="1360"/>
    </location>
</feature>
<dbReference type="PANTHER" id="PTHR46501:SF7">
    <property type="entry name" value="MYOMEGALIN ISOFORM X1"/>
    <property type="match status" value="1"/>
</dbReference>
<feature type="coiled-coil region" evidence="7">
    <location>
        <begin position="1927"/>
        <end position="1992"/>
    </location>
</feature>
<feature type="region of interest" description="Disordered" evidence="8">
    <location>
        <begin position="1181"/>
        <end position="1297"/>
    </location>
</feature>
<evidence type="ECO:0000256" key="4">
    <source>
        <dbReference type="ARBA" id="ARBA00022553"/>
    </source>
</evidence>
<evidence type="ECO:0000256" key="8">
    <source>
        <dbReference type="SAM" id="MobiDB-lite"/>
    </source>
</evidence>
<dbReference type="GO" id="GO:0060090">
    <property type="term" value="F:molecular adaptor activity"/>
    <property type="evidence" value="ECO:0007669"/>
    <property type="project" value="TreeGrafter"/>
</dbReference>
<keyword evidence="6" id="KW-0206">Cytoskeleton</keyword>
<keyword evidence="4" id="KW-0597">Phosphoprotein</keyword>
<keyword evidence="12" id="KW-1185">Reference proteome</keyword>
<feature type="compositionally biased region" description="Polar residues" evidence="8">
    <location>
        <begin position="2402"/>
        <end position="2412"/>
    </location>
</feature>
<feature type="region of interest" description="Disordered" evidence="8">
    <location>
        <begin position="2339"/>
        <end position="2365"/>
    </location>
</feature>
<feature type="coiled-coil region" evidence="7">
    <location>
        <begin position="295"/>
        <end position="807"/>
    </location>
</feature>
<comment type="caution">
    <text evidence="11">The sequence shown here is derived from an EMBL/GenBank/DDBJ whole genome shotgun (WGS) entry which is preliminary data.</text>
</comment>
<dbReference type="GO" id="GO:0090063">
    <property type="term" value="P:positive regulation of microtubule nucleation"/>
    <property type="evidence" value="ECO:0007669"/>
    <property type="project" value="TreeGrafter"/>
</dbReference>
<evidence type="ECO:0000256" key="5">
    <source>
        <dbReference type="ARBA" id="ARBA00023034"/>
    </source>
</evidence>
<name>A0A9Q1EHY7_SYNKA</name>
<organism evidence="11 12">
    <name type="scientific">Synaphobranchus kaupii</name>
    <name type="common">Kaup's arrowtooth eel</name>
    <dbReference type="NCBI Taxonomy" id="118154"/>
    <lineage>
        <taxon>Eukaryota</taxon>
        <taxon>Metazoa</taxon>
        <taxon>Chordata</taxon>
        <taxon>Craniata</taxon>
        <taxon>Vertebrata</taxon>
        <taxon>Euteleostomi</taxon>
        <taxon>Actinopterygii</taxon>
        <taxon>Neopterygii</taxon>
        <taxon>Teleostei</taxon>
        <taxon>Anguilliformes</taxon>
        <taxon>Synaphobranchidae</taxon>
        <taxon>Synaphobranchus</taxon>
    </lineage>
</organism>
<dbReference type="GO" id="GO:1903358">
    <property type="term" value="P:regulation of Golgi organization"/>
    <property type="evidence" value="ECO:0007669"/>
    <property type="project" value="TreeGrafter"/>
</dbReference>
<feature type="domain" description="Centrosomin N-terminal motif 1" evidence="9">
    <location>
        <begin position="57"/>
        <end position="129"/>
    </location>
</feature>
<evidence type="ECO:0008006" key="13">
    <source>
        <dbReference type="Google" id="ProtNLM"/>
    </source>
</evidence>
<feature type="compositionally biased region" description="Basic and acidic residues" evidence="8">
    <location>
        <begin position="1487"/>
        <end position="1501"/>
    </location>
</feature>
<proteinExistence type="predicted"/>
<feature type="compositionally biased region" description="Basic and acidic residues" evidence="8">
    <location>
        <begin position="1774"/>
        <end position="1810"/>
    </location>
</feature>
<feature type="coiled-coil region" evidence="7">
    <location>
        <begin position="58"/>
        <end position="189"/>
    </location>
</feature>
<dbReference type="GO" id="GO:0007098">
    <property type="term" value="P:centrosome cycle"/>
    <property type="evidence" value="ECO:0007669"/>
    <property type="project" value="TreeGrafter"/>
</dbReference>
<feature type="coiled-coil region" evidence="7">
    <location>
        <begin position="2114"/>
        <end position="2141"/>
    </location>
</feature>
<dbReference type="Proteomes" id="UP001152622">
    <property type="component" value="Chromosome 17"/>
</dbReference>
<keyword evidence="7" id="KW-0175">Coiled coil</keyword>
<feature type="coiled-coil region" evidence="7">
    <location>
        <begin position="837"/>
        <end position="932"/>
    </location>
</feature>
<feature type="region of interest" description="Disordered" evidence="8">
    <location>
        <begin position="1434"/>
        <end position="1501"/>
    </location>
</feature>
<feature type="region of interest" description="Disordered" evidence="8">
    <location>
        <begin position="947"/>
        <end position="988"/>
    </location>
</feature>
<feature type="domain" description="CDK5 regulatory subunit-associated protein 2/Myomegalin coiled coil" evidence="10">
    <location>
        <begin position="978"/>
        <end position="1068"/>
    </location>
</feature>
<feature type="coiled-coil region" evidence="7">
    <location>
        <begin position="1636"/>
        <end position="1663"/>
    </location>
</feature>